<sequence length="669" mass="72200">MPDTTAAPEVTPDWPTCTTEQGCIGRRIDSFDACLAHLNDDDLDTALASYTPGADVDLRGTSLTPKLIARLLAVMSPKSLVDRPARPRVGRADFQHCRFTPPPAPHTSSDSAADFRSVTFAERANFFGSTFTRGADFSGATFTKGANFFGSTFTRGADFSGATFTESADFSGATFTWVANFRSATFTKGADFSGATFTWGADFRSATFTWGADFSGATFTWGADFFGATFTWGADFRGATFTGGANFIGATFTRSVDFRSATFTGSVDFRDATFCTGVVRGLLVANRFVLDGARFEQHSIVEVAAGEFSAVGARFDGGVELRVGYAQVSLRRAFFGAPSSLTGLPAPFASSEAPRGVTPGQVRVWVAERVGVGRSVRRGGVEEWVPRLLSVQETDVAQLTVADVDLSGCRFAGAHHLDELRVEGVAPFNRPPGGWRVGWAWPPVWRWSERRVLAEERLWRAQHRKHGGWSEELPDLHPEMSTLWVGPERLAVLYRSLRKAFEDNKNEAGAGDFYYGEMDARRHAPSTSRAERLVLTAYWLVSGYGQRAGRALALLVATVGVLFALLTTYGLPDNSATQQVIVPAAPTAGQVSTGVLEVRPAPTALPPAGQRWTADRAGKAIRVVLGSVVFRDTDQRLTPAGVWTVMAGRALGPLLLALAALAIRARVKR</sequence>
<gene>
    <name evidence="2" type="ORF">CLV68_4500</name>
</gene>
<dbReference type="Gene3D" id="2.160.20.80">
    <property type="entry name" value="E3 ubiquitin-protein ligase SopA"/>
    <property type="match status" value="2"/>
</dbReference>
<evidence type="ECO:0000313" key="2">
    <source>
        <dbReference type="EMBL" id="RLK58400.1"/>
    </source>
</evidence>
<proteinExistence type="predicted"/>
<dbReference type="Pfam" id="PF13576">
    <property type="entry name" value="Pentapeptide_3"/>
    <property type="match status" value="2"/>
</dbReference>
<comment type="caution">
    <text evidence="2">The sequence shown here is derived from an EMBL/GenBank/DDBJ whole genome shotgun (WGS) entry which is preliminary data.</text>
</comment>
<keyword evidence="3" id="KW-1185">Reference proteome</keyword>
<dbReference type="InterPro" id="IPR001646">
    <property type="entry name" value="5peptide_repeat"/>
</dbReference>
<accession>A0A421B204</accession>
<dbReference type="OrthoDB" id="3602494at2"/>
<keyword evidence="1" id="KW-0812">Transmembrane</keyword>
<keyword evidence="1" id="KW-0472">Membrane</keyword>
<keyword evidence="1" id="KW-1133">Transmembrane helix</keyword>
<dbReference type="EMBL" id="RCDD01000003">
    <property type="protein sequence ID" value="RLK58400.1"/>
    <property type="molecule type" value="Genomic_DNA"/>
</dbReference>
<evidence type="ECO:0000256" key="1">
    <source>
        <dbReference type="SAM" id="Phobius"/>
    </source>
</evidence>
<protein>
    <submittedName>
        <fullName evidence="2">Uncharacterized protein YjbI with pentapeptide repeats</fullName>
    </submittedName>
</protein>
<dbReference type="RefSeq" id="WP_121392820.1">
    <property type="nucleotide sequence ID" value="NZ_RCDD01000003.1"/>
</dbReference>
<dbReference type="AlphaFoldDB" id="A0A421B204"/>
<organism evidence="2 3">
    <name type="scientific">Actinokineospora cianjurensis</name>
    <dbReference type="NCBI Taxonomy" id="585224"/>
    <lineage>
        <taxon>Bacteria</taxon>
        <taxon>Bacillati</taxon>
        <taxon>Actinomycetota</taxon>
        <taxon>Actinomycetes</taxon>
        <taxon>Pseudonocardiales</taxon>
        <taxon>Pseudonocardiaceae</taxon>
        <taxon>Actinokineospora</taxon>
    </lineage>
</organism>
<dbReference type="SUPFAM" id="SSF141571">
    <property type="entry name" value="Pentapeptide repeat-like"/>
    <property type="match status" value="1"/>
</dbReference>
<dbReference type="Proteomes" id="UP000282454">
    <property type="component" value="Unassembled WGS sequence"/>
</dbReference>
<feature type="transmembrane region" description="Helical" evidence="1">
    <location>
        <begin position="640"/>
        <end position="663"/>
    </location>
</feature>
<evidence type="ECO:0000313" key="3">
    <source>
        <dbReference type="Proteomes" id="UP000282454"/>
    </source>
</evidence>
<reference evidence="2 3" key="1">
    <citation type="submission" date="2018-10" db="EMBL/GenBank/DDBJ databases">
        <title>Genomic Encyclopedia of Archaeal and Bacterial Type Strains, Phase II (KMG-II): from individual species to whole genera.</title>
        <authorList>
            <person name="Goeker M."/>
        </authorList>
    </citation>
    <scope>NUCLEOTIDE SEQUENCE [LARGE SCALE GENOMIC DNA]</scope>
    <source>
        <strain evidence="2 3">DSM 45657</strain>
    </source>
</reference>
<name>A0A421B204_9PSEU</name>